<dbReference type="AlphaFoldDB" id="A0A849KWL2"/>
<dbReference type="EMBL" id="JABFCY010000009">
    <property type="protein sequence ID" value="NNU61626.1"/>
    <property type="molecule type" value="Genomic_DNA"/>
</dbReference>
<comment type="caution">
    <text evidence="1">The sequence shown here is derived from an EMBL/GenBank/DDBJ whole genome shotgun (WGS) entry which is preliminary data.</text>
</comment>
<accession>A0A849KWL2</accession>
<sequence length="64" mass="7290">MTNDRQFDLEFDERFVEMLRQTELSGPQSFRVRDKTYEISFIGKEKAAGAADFLSKGGPLKDGD</sequence>
<reference evidence="1 2" key="1">
    <citation type="submission" date="2020-05" db="EMBL/GenBank/DDBJ databases">
        <title>Draft Genome Sequence of Ochrobactrum soli Isolated from Stable Fly Gut.</title>
        <authorList>
            <person name="Pileggi M.T."/>
            <person name="Vazhakkala L.J."/>
            <person name="Wong C.N."/>
        </authorList>
    </citation>
    <scope>NUCLEOTIDE SEQUENCE [LARGE SCALE GENOMIC DNA]</scope>
    <source>
        <strain evidence="1 2">MTP-C0764</strain>
    </source>
</reference>
<dbReference type="RefSeq" id="WP_171318425.1">
    <property type="nucleotide sequence ID" value="NZ_JABFCY010000009.1"/>
</dbReference>
<dbReference type="Proteomes" id="UP000574931">
    <property type="component" value="Unassembled WGS sequence"/>
</dbReference>
<keyword evidence="2" id="KW-1185">Reference proteome</keyword>
<gene>
    <name evidence="1" type="ORF">HKX02_15435</name>
</gene>
<evidence type="ECO:0000313" key="2">
    <source>
        <dbReference type="Proteomes" id="UP000574931"/>
    </source>
</evidence>
<evidence type="ECO:0000313" key="1">
    <source>
        <dbReference type="EMBL" id="NNU61626.1"/>
    </source>
</evidence>
<proteinExistence type="predicted"/>
<protein>
    <submittedName>
        <fullName evidence="1">Uncharacterized protein</fullName>
    </submittedName>
</protein>
<name>A0A849KWL2_9HYPH</name>
<organism evidence="1 2">
    <name type="scientific">Ochrobactrum soli</name>
    <dbReference type="NCBI Taxonomy" id="2448455"/>
    <lineage>
        <taxon>Bacteria</taxon>
        <taxon>Pseudomonadati</taxon>
        <taxon>Pseudomonadota</taxon>
        <taxon>Alphaproteobacteria</taxon>
        <taxon>Hyphomicrobiales</taxon>
        <taxon>Brucellaceae</taxon>
        <taxon>Brucella/Ochrobactrum group</taxon>
        <taxon>Ochrobactrum</taxon>
    </lineage>
</organism>